<dbReference type="Gene3D" id="2.60.120.200">
    <property type="match status" value="1"/>
</dbReference>
<feature type="domain" description="Glycosyl hydrolase family 95 N-terminal" evidence="1">
    <location>
        <begin position="38"/>
        <end position="290"/>
    </location>
</feature>
<dbReference type="InterPro" id="IPR054363">
    <property type="entry name" value="GH95_cat"/>
</dbReference>
<dbReference type="EMBL" id="SJPJ01000003">
    <property type="protein sequence ID" value="TWT75763.1"/>
    <property type="molecule type" value="Genomic_DNA"/>
</dbReference>
<dbReference type="Gene3D" id="2.60.40.1180">
    <property type="entry name" value="Golgi alpha-mannosidase II"/>
    <property type="match status" value="1"/>
</dbReference>
<reference evidence="5 6" key="1">
    <citation type="submission" date="2019-02" db="EMBL/GenBank/DDBJ databases">
        <title>Deep-cultivation of Planctomycetes and their phenomic and genomic characterization uncovers novel biology.</title>
        <authorList>
            <person name="Wiegand S."/>
            <person name="Jogler M."/>
            <person name="Boedeker C."/>
            <person name="Pinto D."/>
            <person name="Vollmers J."/>
            <person name="Rivas-Marin E."/>
            <person name="Kohn T."/>
            <person name="Peeters S.H."/>
            <person name="Heuer A."/>
            <person name="Rast P."/>
            <person name="Oberbeckmann S."/>
            <person name="Bunk B."/>
            <person name="Jeske O."/>
            <person name="Meyerdierks A."/>
            <person name="Storesund J.E."/>
            <person name="Kallscheuer N."/>
            <person name="Luecker S."/>
            <person name="Lage O.M."/>
            <person name="Pohl T."/>
            <person name="Merkel B.J."/>
            <person name="Hornburger P."/>
            <person name="Mueller R.-W."/>
            <person name="Bruemmer F."/>
            <person name="Labrenz M."/>
            <person name="Spormann A.M."/>
            <person name="Op Den Camp H."/>
            <person name="Overmann J."/>
            <person name="Amann R."/>
            <person name="Jetten M.S.M."/>
            <person name="Mascher T."/>
            <person name="Medema M.H."/>
            <person name="Devos D.P."/>
            <person name="Kaster A.-K."/>
            <person name="Ovreas L."/>
            <person name="Rohde M."/>
            <person name="Galperin M.Y."/>
            <person name="Jogler C."/>
        </authorList>
    </citation>
    <scope>NUCLEOTIDE SEQUENCE [LARGE SCALE GENOMIC DNA]</scope>
    <source>
        <strain evidence="5 6">CA13</strain>
    </source>
</reference>
<dbReference type="AlphaFoldDB" id="A0A5C5YLE3"/>
<organism evidence="5 6">
    <name type="scientific">Novipirellula herctigrandis</name>
    <dbReference type="NCBI Taxonomy" id="2527986"/>
    <lineage>
        <taxon>Bacteria</taxon>
        <taxon>Pseudomonadati</taxon>
        <taxon>Planctomycetota</taxon>
        <taxon>Planctomycetia</taxon>
        <taxon>Pirellulales</taxon>
        <taxon>Pirellulaceae</taxon>
        <taxon>Novipirellula</taxon>
    </lineage>
</organism>
<gene>
    <name evidence="5" type="ORF">CA13_73360</name>
</gene>
<feature type="domain" description="Polysaccharide lyase 14" evidence="2">
    <location>
        <begin position="882"/>
        <end position="1058"/>
    </location>
</feature>
<dbReference type="Pfam" id="PF21294">
    <property type="entry name" value="Polysacc_lyase_14"/>
    <property type="match status" value="1"/>
</dbReference>
<dbReference type="Proteomes" id="UP000315010">
    <property type="component" value="Unassembled WGS sequence"/>
</dbReference>
<evidence type="ECO:0000259" key="3">
    <source>
        <dbReference type="Pfam" id="PF21307"/>
    </source>
</evidence>
<proteinExistence type="predicted"/>
<accession>A0A5C5YLE3</accession>
<dbReference type="GO" id="GO:0005975">
    <property type="term" value="P:carbohydrate metabolic process"/>
    <property type="evidence" value="ECO:0007669"/>
    <property type="project" value="InterPro"/>
</dbReference>
<dbReference type="SUPFAM" id="SSF48208">
    <property type="entry name" value="Six-hairpin glycosidases"/>
    <property type="match status" value="1"/>
</dbReference>
<keyword evidence="6" id="KW-1185">Reference proteome</keyword>
<evidence type="ECO:0000259" key="2">
    <source>
        <dbReference type="Pfam" id="PF21294"/>
    </source>
</evidence>
<dbReference type="InterPro" id="IPR012341">
    <property type="entry name" value="6hp_glycosidase-like_sf"/>
</dbReference>
<dbReference type="PANTHER" id="PTHR31084">
    <property type="entry name" value="ALPHA-L-FUCOSIDASE 2"/>
    <property type="match status" value="1"/>
</dbReference>
<dbReference type="InterPro" id="IPR048958">
    <property type="entry name" value="Polysacc_lyase_14"/>
</dbReference>
<dbReference type="Pfam" id="PF14498">
    <property type="entry name" value="Glyco_hyd_65N_2"/>
    <property type="match status" value="1"/>
</dbReference>
<dbReference type="Gene3D" id="1.50.10.10">
    <property type="match status" value="1"/>
</dbReference>
<dbReference type="Pfam" id="PF21307">
    <property type="entry name" value="Glyco_hydro_95_C"/>
    <property type="match status" value="1"/>
</dbReference>
<dbReference type="Pfam" id="PF22124">
    <property type="entry name" value="Glyco_hydro_95_cat"/>
    <property type="match status" value="1"/>
</dbReference>
<evidence type="ECO:0000259" key="4">
    <source>
        <dbReference type="Pfam" id="PF22124"/>
    </source>
</evidence>
<dbReference type="RefSeq" id="WP_146404742.1">
    <property type="nucleotide sequence ID" value="NZ_SJPJ01000003.1"/>
</dbReference>
<dbReference type="PANTHER" id="PTHR31084:SF0">
    <property type="entry name" value="ALPHA-L-FUCOSIDASE 2"/>
    <property type="match status" value="1"/>
</dbReference>
<evidence type="ECO:0000313" key="6">
    <source>
        <dbReference type="Proteomes" id="UP000315010"/>
    </source>
</evidence>
<feature type="domain" description="Alpha fucosidase A-like C-terminal" evidence="3">
    <location>
        <begin position="724"/>
        <end position="787"/>
    </location>
</feature>
<dbReference type="GO" id="GO:0004560">
    <property type="term" value="F:alpha-L-fucosidase activity"/>
    <property type="evidence" value="ECO:0007669"/>
    <property type="project" value="TreeGrafter"/>
</dbReference>
<dbReference type="InterPro" id="IPR013780">
    <property type="entry name" value="Glyco_hydro_b"/>
</dbReference>
<dbReference type="InterPro" id="IPR008928">
    <property type="entry name" value="6-hairpin_glycosidase_sf"/>
</dbReference>
<sequence length="1088" mass="121695">MKIHSRFGQNLFACSMVVILLAQGHAIGAEPGRWTMLSENPANHWRDAFVTGNGRHGTMVMGHPGKETVICVHEELFVSAWDRDVESVADIAHLLPEVRKLIRDGKPADAAELAVEAVRKQNEPRGVTNDGWPVVPHPAFDLDIQFESSGPATDYQRQLNLETGEAFSQWADTAKGVEQRVFSSQTHNLNVVELRATGDQKLNLALRLAERPGRIDKNKPKHRNVEMNGAFNSITTDAAPGWLFYHADYALDRGGYEGVARVTTVGGTTVQDDETLQIQDADRVLILIRIQPLEDGKVSQKKMIQQELKALPNDYESLLKPHADKHGEMFRRVTLDLGCEKQWREESTEKLLADIHTNGVTPRFLEAIHAMGRYLLISTSGKYPAPLQGIWGADWRASWGGSFTTNSNVNLAISSFGMGNLPEIAEGYYGYIERQLPGWRANAKKYLGCRGILASLNMDPETGYETHFHAQHPVLYWVGGTGWNIRPLYDFALLSGDDAFMKEKVLPLYLELGLFYEDYLVKGEDGIYDVIPSQSPENDPGGKRGERLTENSTFSVAVARETFSILLELGKQFDLPADDIAKWKEIHDHLPAYRINQDGALAEWIPEQYKDNYSHRHNSHLYPVYPGMELVEPTANPALDKAVRVALEKRCNFDTTSAHGLMHAALMASRLRDVEKVRTNLDRFSRRQYLSDSFVTSHNPNHGVYNLDAALSLPRLLMEMLVFSRPSYIRLMPGWPEEYADGTMTGILVRGGHKIDVTWADGKLKSAVLYAGKDGPCEIHYRDASQTLELKAGEIYHMDGSLATSTASAQNNVDETQKSTADTLDQDAELRGDIIYSTGFDTDDWLEDWDHAGHRDSMNIVDPNEINGIPPLKLHGKSTGNVLQVTIAKDGHYGCGPQFMFDRHLGYRPKEMYARFDCCFAEDFVGYGGKAPGWGGTEKSGWGGKPSDGFNGWSARGGIHTNRDGTLAMSYYTYHALMPGKYGDSFRWSGDAAKIVPGRWYCIEQYCKINSPGESDGVLRAWVDGRLVLDKTDVQMRKTDKLGLKFYWLNYYFGGKGVSSQARHVYLDNMAFATDNRLNALGQSKTDK</sequence>
<feature type="domain" description="Glycosyl hydrolase family 95 catalytic" evidence="4">
    <location>
        <begin position="315"/>
        <end position="721"/>
    </location>
</feature>
<protein>
    <submittedName>
        <fullName evidence="5">Uncharacterized protein</fullName>
    </submittedName>
</protein>
<dbReference type="InterPro" id="IPR027414">
    <property type="entry name" value="GH95_N_dom"/>
</dbReference>
<dbReference type="InterPro" id="IPR049053">
    <property type="entry name" value="AFCA-like_C"/>
</dbReference>
<comment type="caution">
    <text evidence="5">The sequence shown here is derived from an EMBL/GenBank/DDBJ whole genome shotgun (WGS) entry which is preliminary data.</text>
</comment>
<evidence type="ECO:0000259" key="1">
    <source>
        <dbReference type="Pfam" id="PF14498"/>
    </source>
</evidence>
<evidence type="ECO:0000313" key="5">
    <source>
        <dbReference type="EMBL" id="TWT75763.1"/>
    </source>
</evidence>
<name>A0A5C5YLE3_9BACT</name>
<dbReference type="Gene3D" id="2.70.98.50">
    <property type="entry name" value="putative glycoside hydrolase family protein from bacillus halodurans"/>
    <property type="match status" value="1"/>
</dbReference>
<dbReference type="OrthoDB" id="9802600at2"/>